<proteinExistence type="inferred from homology"/>
<organism evidence="8 9">
    <name type="scientific">Effrenium voratum</name>
    <dbReference type="NCBI Taxonomy" id="2562239"/>
    <lineage>
        <taxon>Eukaryota</taxon>
        <taxon>Sar</taxon>
        <taxon>Alveolata</taxon>
        <taxon>Dinophyceae</taxon>
        <taxon>Suessiales</taxon>
        <taxon>Symbiodiniaceae</taxon>
        <taxon>Effrenium</taxon>
    </lineage>
</organism>
<evidence type="ECO:0000313" key="9">
    <source>
        <dbReference type="Proteomes" id="UP001178507"/>
    </source>
</evidence>
<dbReference type="GO" id="GO:0004198">
    <property type="term" value="F:calcium-dependent cysteine-type endopeptidase activity"/>
    <property type="evidence" value="ECO:0007669"/>
    <property type="project" value="InterPro"/>
</dbReference>
<feature type="domain" description="Calpain catalytic" evidence="7">
    <location>
        <begin position="218"/>
        <end position="400"/>
    </location>
</feature>
<feature type="active site" evidence="5">
    <location>
        <position position="272"/>
    </location>
</feature>
<dbReference type="AlphaFoldDB" id="A0AA36JIB6"/>
<evidence type="ECO:0000256" key="6">
    <source>
        <dbReference type="PROSITE-ProRule" id="PRU00239"/>
    </source>
</evidence>
<keyword evidence="3" id="KW-0378">Hydrolase</keyword>
<dbReference type="Proteomes" id="UP001178507">
    <property type="component" value="Unassembled WGS sequence"/>
</dbReference>
<keyword evidence="4" id="KW-0788">Thiol protease</keyword>
<dbReference type="InterPro" id="IPR001300">
    <property type="entry name" value="Peptidase_C2_calpain_cat"/>
</dbReference>
<protein>
    <recommendedName>
        <fullName evidence="7">Calpain catalytic domain-containing protein</fullName>
    </recommendedName>
</protein>
<evidence type="ECO:0000256" key="4">
    <source>
        <dbReference type="ARBA" id="ARBA00022807"/>
    </source>
</evidence>
<evidence type="ECO:0000256" key="3">
    <source>
        <dbReference type="ARBA" id="ARBA00022801"/>
    </source>
</evidence>
<dbReference type="PANTHER" id="PTHR10183:SF379">
    <property type="entry name" value="CALPAIN-5"/>
    <property type="match status" value="1"/>
</dbReference>
<dbReference type="InterPro" id="IPR022684">
    <property type="entry name" value="Calpain_cysteine_protease"/>
</dbReference>
<evidence type="ECO:0000256" key="1">
    <source>
        <dbReference type="ARBA" id="ARBA00007623"/>
    </source>
</evidence>
<sequence length="433" mass="48855">MMLSRLLELDADEAKTSFAHFEKKQRRKHCVQCQNQYMPDANFCRNCGHKRPILEEMEVDQSSMVPLKCFLDEHGMKHSDAESFSHVCNTLEKAKKKIADGDSYMTFATHNALDLAVAEVLWGLFQKQKSADQAWEVVDDGTVVLSKASYKELQKLREHPMELVEKVREANICPPLLTCHAGRQGNREHCIWSVNQIIEKCRNEGTKYTDPNWNLLDAPEKVLYVDGVGPGYDCTVAKPAGYKRITEIIAEPVLFKGGVRPADIIQGQIGTCFFLGALGAMVGEDPENVRSCFMAYDMQLGVYGVRFCLDGEWYHTIIDDWMPVDEYGRLLYARAYDHDEVWVPLLEKAFCKMHTCYEMCDGGSPGEAVSLLFGGTVGKFAIREKTRSNPSAATVYFEELSSTRTTWAGYFPPPSRRLGQQEAWHSKASAARA</sequence>
<dbReference type="PANTHER" id="PTHR10183">
    <property type="entry name" value="CALPAIN"/>
    <property type="match status" value="1"/>
</dbReference>
<dbReference type="Pfam" id="PF00648">
    <property type="entry name" value="Peptidase_C2"/>
    <property type="match status" value="1"/>
</dbReference>
<evidence type="ECO:0000256" key="5">
    <source>
        <dbReference type="PIRSR" id="PIRSR622684-1"/>
    </source>
</evidence>
<dbReference type="InterPro" id="IPR038765">
    <property type="entry name" value="Papain-like_cys_pep_sf"/>
</dbReference>
<dbReference type="PROSITE" id="PS50203">
    <property type="entry name" value="CALPAIN_CAT"/>
    <property type="match status" value="1"/>
</dbReference>
<dbReference type="SUPFAM" id="SSF54001">
    <property type="entry name" value="Cysteine proteinases"/>
    <property type="match status" value="1"/>
</dbReference>
<comment type="caution">
    <text evidence="6">Lacks conserved residue(s) required for the propagation of feature annotation.</text>
</comment>
<evidence type="ECO:0000256" key="2">
    <source>
        <dbReference type="ARBA" id="ARBA00022670"/>
    </source>
</evidence>
<accession>A0AA36JIB6</accession>
<comment type="similarity">
    <text evidence="1">Belongs to the peptidase C2 family.</text>
</comment>
<gene>
    <name evidence="8" type="ORF">EVOR1521_LOCUS27750</name>
</gene>
<dbReference type="SMART" id="SM00230">
    <property type="entry name" value="CysPc"/>
    <property type="match status" value="1"/>
</dbReference>
<evidence type="ECO:0000313" key="8">
    <source>
        <dbReference type="EMBL" id="CAJ1405579.1"/>
    </source>
</evidence>
<dbReference type="PRINTS" id="PR00704">
    <property type="entry name" value="CALPAIN"/>
</dbReference>
<reference evidence="8" key="1">
    <citation type="submission" date="2023-08" db="EMBL/GenBank/DDBJ databases">
        <authorList>
            <person name="Chen Y."/>
            <person name="Shah S."/>
            <person name="Dougan E. K."/>
            <person name="Thang M."/>
            <person name="Chan C."/>
        </authorList>
    </citation>
    <scope>NUCLEOTIDE SEQUENCE</scope>
</reference>
<keyword evidence="9" id="KW-1185">Reference proteome</keyword>
<name>A0AA36JIB6_9DINO</name>
<dbReference type="GO" id="GO:0006508">
    <property type="term" value="P:proteolysis"/>
    <property type="evidence" value="ECO:0007669"/>
    <property type="project" value="UniProtKB-KW"/>
</dbReference>
<dbReference type="EMBL" id="CAUJNA010003592">
    <property type="protein sequence ID" value="CAJ1405579.1"/>
    <property type="molecule type" value="Genomic_DNA"/>
</dbReference>
<keyword evidence="2" id="KW-0645">Protease</keyword>
<comment type="caution">
    <text evidence="8">The sequence shown here is derived from an EMBL/GenBank/DDBJ whole genome shotgun (WGS) entry which is preliminary data.</text>
</comment>
<evidence type="ECO:0000259" key="7">
    <source>
        <dbReference type="PROSITE" id="PS50203"/>
    </source>
</evidence>